<dbReference type="Proteomes" id="UP000606786">
    <property type="component" value="Unassembled WGS sequence"/>
</dbReference>
<dbReference type="AlphaFoldDB" id="A0A811U4B4"/>
<gene>
    <name evidence="1" type="ORF">CCAP1982_LOCUS2537</name>
</gene>
<protein>
    <submittedName>
        <fullName evidence="1">(Mediterranean fruit fly) hypothetical protein</fullName>
    </submittedName>
</protein>
<organism evidence="1 2">
    <name type="scientific">Ceratitis capitata</name>
    <name type="common">Mediterranean fruit fly</name>
    <name type="synonym">Tephritis capitata</name>
    <dbReference type="NCBI Taxonomy" id="7213"/>
    <lineage>
        <taxon>Eukaryota</taxon>
        <taxon>Metazoa</taxon>
        <taxon>Ecdysozoa</taxon>
        <taxon>Arthropoda</taxon>
        <taxon>Hexapoda</taxon>
        <taxon>Insecta</taxon>
        <taxon>Pterygota</taxon>
        <taxon>Neoptera</taxon>
        <taxon>Endopterygota</taxon>
        <taxon>Diptera</taxon>
        <taxon>Brachycera</taxon>
        <taxon>Muscomorpha</taxon>
        <taxon>Tephritoidea</taxon>
        <taxon>Tephritidae</taxon>
        <taxon>Ceratitis</taxon>
        <taxon>Ceratitis</taxon>
    </lineage>
</organism>
<accession>A0A811U4B4</accession>
<dbReference type="EMBL" id="CAJHJT010000001">
    <property type="protein sequence ID" value="CAD6993739.1"/>
    <property type="molecule type" value="Genomic_DNA"/>
</dbReference>
<comment type="caution">
    <text evidence="1">The sequence shown here is derived from an EMBL/GenBank/DDBJ whole genome shotgun (WGS) entry which is preliminary data.</text>
</comment>
<reference evidence="1" key="1">
    <citation type="submission" date="2020-11" db="EMBL/GenBank/DDBJ databases">
        <authorList>
            <person name="Whitehead M."/>
        </authorList>
    </citation>
    <scope>NUCLEOTIDE SEQUENCE</scope>
    <source>
        <strain evidence="1">EGII</strain>
    </source>
</reference>
<evidence type="ECO:0000313" key="1">
    <source>
        <dbReference type="EMBL" id="CAD6993739.1"/>
    </source>
</evidence>
<keyword evidence="2" id="KW-1185">Reference proteome</keyword>
<evidence type="ECO:0000313" key="2">
    <source>
        <dbReference type="Proteomes" id="UP000606786"/>
    </source>
</evidence>
<sequence length="81" mass="9162">MVEVPLAVIAIQSGEVQLVLWKDQGGENLLLSLKDTNEVLLQQRVLQLKTSFRCGHYFVQEPGIRPANPNDNEEFVINGDW</sequence>
<proteinExistence type="predicted"/>
<name>A0A811U4B4_CERCA</name>